<protein>
    <recommendedName>
        <fullName evidence="4">DUF1496 domain-containing protein</fullName>
    </recommendedName>
</protein>
<organism evidence="2 3">
    <name type="scientific">Enterobacter cloacae</name>
    <dbReference type="NCBI Taxonomy" id="550"/>
    <lineage>
        <taxon>Bacteria</taxon>
        <taxon>Pseudomonadati</taxon>
        <taxon>Pseudomonadota</taxon>
        <taxon>Gammaproteobacteria</taxon>
        <taxon>Enterobacterales</taxon>
        <taxon>Enterobacteriaceae</taxon>
        <taxon>Enterobacter</taxon>
        <taxon>Enterobacter cloacae complex</taxon>
    </lineage>
</organism>
<name>A0A3R9ALS3_ENTCL</name>
<dbReference type="AlphaFoldDB" id="A0A3R9ALS3"/>
<proteinExistence type="predicted"/>
<evidence type="ECO:0000313" key="2">
    <source>
        <dbReference type="EMBL" id="RSB21925.1"/>
    </source>
</evidence>
<reference evidence="2 3" key="1">
    <citation type="submission" date="2018-10" db="EMBL/GenBank/DDBJ databases">
        <title>Transmission dynamics of multidrug resistant bacteria on intensive care unit surfaces.</title>
        <authorList>
            <person name="D'Souza A.W."/>
            <person name="Potter R.F."/>
            <person name="Wallace M."/>
            <person name="Shupe A."/>
            <person name="Patel S."/>
            <person name="Sun S."/>
            <person name="Gul D."/>
            <person name="Kwon J.H."/>
            <person name="Andleeb S."/>
            <person name="Burnham C.-A.D."/>
            <person name="Dantas G."/>
        </authorList>
    </citation>
    <scope>NUCLEOTIDE SEQUENCE [LARGE SCALE GENOMIC DNA]</scope>
    <source>
        <strain evidence="2 3">EC_073</strain>
    </source>
</reference>
<dbReference type="EMBL" id="RHWT01000099">
    <property type="protein sequence ID" value="RSB21925.1"/>
    <property type="molecule type" value="Genomic_DNA"/>
</dbReference>
<accession>A0A3R9ALS3</accession>
<gene>
    <name evidence="2" type="ORF">EGK68_25950</name>
</gene>
<feature type="signal peptide" evidence="1">
    <location>
        <begin position="1"/>
        <end position="23"/>
    </location>
</feature>
<dbReference type="RefSeq" id="WP_125366852.1">
    <property type="nucleotide sequence ID" value="NZ_RHWT01000099.1"/>
</dbReference>
<keyword evidence="1" id="KW-0732">Signal</keyword>
<sequence>MKNKIIILSAAVALLISGGLAFAGFDSTPQSQYVGPPFGSTPQPEYLSQKGEQVTTNVLLRQILAELIKANSMKEERRCSDGDRHYSAGYIISVDKKTLRCDTGSGYPEWVEGGKS</sequence>
<comment type="caution">
    <text evidence="2">The sequence shown here is derived from an EMBL/GenBank/DDBJ whole genome shotgun (WGS) entry which is preliminary data.</text>
</comment>
<feature type="chain" id="PRO_5018534307" description="DUF1496 domain-containing protein" evidence="1">
    <location>
        <begin position="24"/>
        <end position="116"/>
    </location>
</feature>
<dbReference type="Proteomes" id="UP000275321">
    <property type="component" value="Unassembled WGS sequence"/>
</dbReference>
<evidence type="ECO:0000256" key="1">
    <source>
        <dbReference type="SAM" id="SignalP"/>
    </source>
</evidence>
<evidence type="ECO:0008006" key="4">
    <source>
        <dbReference type="Google" id="ProtNLM"/>
    </source>
</evidence>
<evidence type="ECO:0000313" key="3">
    <source>
        <dbReference type="Proteomes" id="UP000275321"/>
    </source>
</evidence>